<organism evidence="2 3">
    <name type="scientific">Pleurodeles waltl</name>
    <name type="common">Iberian ribbed newt</name>
    <dbReference type="NCBI Taxonomy" id="8319"/>
    <lineage>
        <taxon>Eukaryota</taxon>
        <taxon>Metazoa</taxon>
        <taxon>Chordata</taxon>
        <taxon>Craniata</taxon>
        <taxon>Vertebrata</taxon>
        <taxon>Euteleostomi</taxon>
        <taxon>Amphibia</taxon>
        <taxon>Batrachia</taxon>
        <taxon>Caudata</taxon>
        <taxon>Salamandroidea</taxon>
        <taxon>Salamandridae</taxon>
        <taxon>Pleurodelinae</taxon>
        <taxon>Pleurodeles</taxon>
    </lineage>
</organism>
<evidence type="ECO:0000256" key="1">
    <source>
        <dbReference type="SAM" id="MobiDB-lite"/>
    </source>
</evidence>
<evidence type="ECO:0000313" key="2">
    <source>
        <dbReference type="EMBL" id="KAJ1209834.1"/>
    </source>
</evidence>
<name>A0AAV7W9S4_PLEWA</name>
<protein>
    <submittedName>
        <fullName evidence="2">Uncharacterized protein</fullName>
    </submittedName>
</protein>
<dbReference type="AlphaFoldDB" id="A0AAV7W9S4"/>
<dbReference type="EMBL" id="JANPWB010000002">
    <property type="protein sequence ID" value="KAJ1209834.1"/>
    <property type="molecule type" value="Genomic_DNA"/>
</dbReference>
<gene>
    <name evidence="2" type="ORF">NDU88_005206</name>
</gene>
<feature type="region of interest" description="Disordered" evidence="1">
    <location>
        <begin position="29"/>
        <end position="48"/>
    </location>
</feature>
<sequence length="242" mass="25297">MLCDKTAAVGTTPPFSQAAPPEGMSRLQAVPSGQGGSRIGPAQAAAGSPGRIRWAVSMGGICDQSTPSGKGRSPALLVPAPLRGTPSVVSARPLRFARRDGAAPHGRGPRGSGVLSPLSWALGAEARVSHPKRSQVSGGGRPRVFIRDSAPASPEALRGRACHGDQGSSERSLLLVSCRFSRGAPAQLQRRCKHVSPVLLLGGVFWQDPYHGTDNAGRPRPRSPYWPQIGTKFMGRVGPLAR</sequence>
<accession>A0AAV7W9S4</accession>
<keyword evidence="3" id="KW-1185">Reference proteome</keyword>
<comment type="caution">
    <text evidence="2">The sequence shown here is derived from an EMBL/GenBank/DDBJ whole genome shotgun (WGS) entry which is preliminary data.</text>
</comment>
<dbReference type="Proteomes" id="UP001066276">
    <property type="component" value="Chromosome 1_2"/>
</dbReference>
<evidence type="ECO:0000313" key="3">
    <source>
        <dbReference type="Proteomes" id="UP001066276"/>
    </source>
</evidence>
<feature type="region of interest" description="Disordered" evidence="1">
    <location>
        <begin position="1"/>
        <end position="24"/>
    </location>
</feature>
<proteinExistence type="predicted"/>
<reference evidence="2" key="1">
    <citation type="journal article" date="2022" name="bioRxiv">
        <title>Sequencing and chromosome-scale assembly of the giantPleurodeles waltlgenome.</title>
        <authorList>
            <person name="Brown T."/>
            <person name="Elewa A."/>
            <person name="Iarovenko S."/>
            <person name="Subramanian E."/>
            <person name="Araus A.J."/>
            <person name="Petzold A."/>
            <person name="Susuki M."/>
            <person name="Suzuki K.-i.T."/>
            <person name="Hayashi T."/>
            <person name="Toyoda A."/>
            <person name="Oliveira C."/>
            <person name="Osipova E."/>
            <person name="Leigh N.D."/>
            <person name="Simon A."/>
            <person name="Yun M.H."/>
        </authorList>
    </citation>
    <scope>NUCLEOTIDE SEQUENCE</scope>
    <source>
        <strain evidence="2">20211129_DDA</strain>
        <tissue evidence="2">Liver</tissue>
    </source>
</reference>